<feature type="non-terminal residue" evidence="2">
    <location>
        <position position="53"/>
    </location>
</feature>
<evidence type="ECO:0008006" key="4">
    <source>
        <dbReference type="Google" id="ProtNLM"/>
    </source>
</evidence>
<evidence type="ECO:0000313" key="3">
    <source>
        <dbReference type="Proteomes" id="UP000663860"/>
    </source>
</evidence>
<comment type="caution">
    <text evidence="2">The sequence shown here is derived from an EMBL/GenBank/DDBJ whole genome shotgun (WGS) entry which is preliminary data.</text>
</comment>
<dbReference type="Proteomes" id="UP000663860">
    <property type="component" value="Unassembled WGS sequence"/>
</dbReference>
<sequence>MKTRSLGLIVVVAIILILGGCGCNSYNGLVKGDQTVQQSWSNVETQYQQMCAS</sequence>
<keyword evidence="1" id="KW-0732">Signal</keyword>
<accession>A0A815UJT3</accession>
<dbReference type="PROSITE" id="PS51257">
    <property type="entry name" value="PROKAR_LIPOPROTEIN"/>
    <property type="match status" value="1"/>
</dbReference>
<evidence type="ECO:0000313" key="2">
    <source>
        <dbReference type="EMBL" id="CAF1517124.1"/>
    </source>
</evidence>
<reference evidence="2" key="1">
    <citation type="submission" date="2021-02" db="EMBL/GenBank/DDBJ databases">
        <authorList>
            <person name="Nowell W R."/>
        </authorList>
    </citation>
    <scope>NUCLEOTIDE SEQUENCE</scope>
</reference>
<gene>
    <name evidence="2" type="ORF">IZO911_LOCUS45726</name>
</gene>
<feature type="signal peptide" evidence="1">
    <location>
        <begin position="1"/>
        <end position="23"/>
    </location>
</feature>
<evidence type="ECO:0000256" key="1">
    <source>
        <dbReference type="SAM" id="SignalP"/>
    </source>
</evidence>
<feature type="chain" id="PRO_5032760444" description="LemA family protein" evidence="1">
    <location>
        <begin position="24"/>
        <end position="53"/>
    </location>
</feature>
<dbReference type="EMBL" id="CAJNOE010005072">
    <property type="protein sequence ID" value="CAF1517124.1"/>
    <property type="molecule type" value="Genomic_DNA"/>
</dbReference>
<proteinExistence type="predicted"/>
<name>A0A815UJT3_9BILA</name>
<protein>
    <recommendedName>
        <fullName evidence="4">LemA family protein</fullName>
    </recommendedName>
</protein>
<dbReference type="AlphaFoldDB" id="A0A815UJT3"/>
<organism evidence="2 3">
    <name type="scientific">Adineta steineri</name>
    <dbReference type="NCBI Taxonomy" id="433720"/>
    <lineage>
        <taxon>Eukaryota</taxon>
        <taxon>Metazoa</taxon>
        <taxon>Spiralia</taxon>
        <taxon>Gnathifera</taxon>
        <taxon>Rotifera</taxon>
        <taxon>Eurotatoria</taxon>
        <taxon>Bdelloidea</taxon>
        <taxon>Adinetida</taxon>
        <taxon>Adinetidae</taxon>
        <taxon>Adineta</taxon>
    </lineage>
</organism>